<dbReference type="PANTHER" id="PTHR43685:SF2">
    <property type="entry name" value="GLYCOSYLTRANSFERASE 2-LIKE DOMAIN-CONTAINING PROTEIN"/>
    <property type="match status" value="1"/>
</dbReference>
<organism evidence="2 3">
    <name type="scientific">Parapedobacter pyrenivorans</name>
    <dbReference type="NCBI Taxonomy" id="1305674"/>
    <lineage>
        <taxon>Bacteria</taxon>
        <taxon>Pseudomonadati</taxon>
        <taxon>Bacteroidota</taxon>
        <taxon>Sphingobacteriia</taxon>
        <taxon>Sphingobacteriales</taxon>
        <taxon>Sphingobacteriaceae</taxon>
        <taxon>Parapedobacter</taxon>
    </lineage>
</organism>
<dbReference type="Pfam" id="PF00535">
    <property type="entry name" value="Glycos_transf_2"/>
    <property type="match status" value="1"/>
</dbReference>
<evidence type="ECO:0000313" key="3">
    <source>
        <dbReference type="Proteomes" id="UP000660862"/>
    </source>
</evidence>
<evidence type="ECO:0000259" key="1">
    <source>
        <dbReference type="Pfam" id="PF00535"/>
    </source>
</evidence>
<dbReference type="AlphaFoldDB" id="A0A917MDB6"/>
<reference evidence="2" key="1">
    <citation type="journal article" date="2014" name="Int. J. Syst. Evol. Microbiol.">
        <title>Complete genome sequence of Corynebacterium casei LMG S-19264T (=DSM 44701T), isolated from a smear-ripened cheese.</title>
        <authorList>
            <consortium name="US DOE Joint Genome Institute (JGI-PGF)"/>
            <person name="Walter F."/>
            <person name="Albersmeier A."/>
            <person name="Kalinowski J."/>
            <person name="Ruckert C."/>
        </authorList>
    </citation>
    <scope>NUCLEOTIDE SEQUENCE</scope>
    <source>
        <strain evidence="2">CGMCC 1.12195</strain>
    </source>
</reference>
<accession>A0A917MDB6</accession>
<dbReference type="InterPro" id="IPR050834">
    <property type="entry name" value="Glycosyltransf_2"/>
</dbReference>
<keyword evidence="3" id="KW-1185">Reference proteome</keyword>
<dbReference type="EMBL" id="BMER01000004">
    <property type="protein sequence ID" value="GGG98345.1"/>
    <property type="molecule type" value="Genomic_DNA"/>
</dbReference>
<dbReference type="InterPro" id="IPR029044">
    <property type="entry name" value="Nucleotide-diphossugar_trans"/>
</dbReference>
<gene>
    <name evidence="2" type="ORF">GCM10007415_37410</name>
</gene>
<comment type="caution">
    <text evidence="2">The sequence shown here is derived from an EMBL/GenBank/DDBJ whole genome shotgun (WGS) entry which is preliminary data.</text>
</comment>
<dbReference type="CDD" id="cd00761">
    <property type="entry name" value="Glyco_tranf_GTA_type"/>
    <property type="match status" value="1"/>
</dbReference>
<dbReference type="Proteomes" id="UP000660862">
    <property type="component" value="Unassembled WGS sequence"/>
</dbReference>
<name>A0A917MDB6_9SPHI</name>
<reference evidence="2" key="2">
    <citation type="submission" date="2020-09" db="EMBL/GenBank/DDBJ databases">
        <authorList>
            <person name="Sun Q."/>
            <person name="Zhou Y."/>
        </authorList>
    </citation>
    <scope>NUCLEOTIDE SEQUENCE</scope>
    <source>
        <strain evidence="2">CGMCC 1.12195</strain>
    </source>
</reference>
<feature type="domain" description="Glycosyltransferase 2-like" evidence="1">
    <location>
        <begin position="7"/>
        <end position="148"/>
    </location>
</feature>
<dbReference type="PANTHER" id="PTHR43685">
    <property type="entry name" value="GLYCOSYLTRANSFERASE"/>
    <property type="match status" value="1"/>
</dbReference>
<evidence type="ECO:0000313" key="2">
    <source>
        <dbReference type="EMBL" id="GGG98345.1"/>
    </source>
</evidence>
<proteinExistence type="predicted"/>
<protein>
    <recommendedName>
        <fullName evidence="1">Glycosyltransferase 2-like domain-containing protein</fullName>
    </recommendedName>
</protein>
<sequence>MNTPLVSVIIPTYNRSKRVLKAIESVLSQTYPHIQLIVVDDGSDDDTKERLGNLEGFQYILQPHAGQAVARNTGLQYATGELIASLDSDDYWTADFVEKCVRAMERYELDFVFANWHQAHKSGEWRDFLSVDPYIAPFIKDASQTWHILNESDLRALYLEACPSPSSSLIMRKSSMVSQWNQLLNIGDDWCLYLDMILNKSCKAAFTFEMLWYKDIDGQNIYDGREWSEVVRLLLVEDTFEVMNKYRHLLTKHELSVLENRYINGLVELAKHKVLRERNLSAASSLLRQSFNIDLSATLIAIPKIIFSGFRNHLELFARKMKQQGSENILKYSWKRHITG</sequence>
<dbReference type="InterPro" id="IPR001173">
    <property type="entry name" value="Glyco_trans_2-like"/>
</dbReference>
<dbReference type="Gene3D" id="3.90.550.10">
    <property type="entry name" value="Spore Coat Polysaccharide Biosynthesis Protein SpsA, Chain A"/>
    <property type="match status" value="1"/>
</dbReference>
<dbReference type="RefSeq" id="WP_188507609.1">
    <property type="nucleotide sequence ID" value="NZ_BMER01000004.1"/>
</dbReference>
<dbReference type="SUPFAM" id="SSF53448">
    <property type="entry name" value="Nucleotide-diphospho-sugar transferases"/>
    <property type="match status" value="1"/>
</dbReference>